<proteinExistence type="predicted"/>
<dbReference type="OMA" id="VEPHMKR"/>
<dbReference type="SUPFAM" id="SSF51197">
    <property type="entry name" value="Clavaminate synthase-like"/>
    <property type="match status" value="1"/>
</dbReference>
<evidence type="ECO:0000313" key="2">
    <source>
        <dbReference type="EMBL" id="ELR23630.1"/>
    </source>
</evidence>
<dbReference type="InterPro" id="IPR027450">
    <property type="entry name" value="AlkB-like"/>
</dbReference>
<accession>L8HEQ3</accession>
<dbReference type="GO" id="GO:0006974">
    <property type="term" value="P:DNA damage response"/>
    <property type="evidence" value="ECO:0007669"/>
    <property type="project" value="InterPro"/>
</dbReference>
<dbReference type="RefSeq" id="XP_004353158.1">
    <property type="nucleotide sequence ID" value="XM_004353106.1"/>
</dbReference>
<gene>
    <name evidence="2" type="ORF">ACA1_072630</name>
</gene>
<dbReference type="Pfam" id="PF13532">
    <property type="entry name" value="2OG-FeII_Oxy_2"/>
    <property type="match status" value="1"/>
</dbReference>
<dbReference type="EMBL" id="KB007857">
    <property type="protein sequence ID" value="ELR23630.1"/>
    <property type="molecule type" value="Genomic_DNA"/>
</dbReference>
<reference evidence="2 3" key="1">
    <citation type="journal article" date="2013" name="Genome Biol.">
        <title>Genome of Acanthamoeba castellanii highlights extensive lateral gene transfer and early evolution of tyrosine kinase signaling.</title>
        <authorList>
            <person name="Clarke M."/>
            <person name="Lohan A.J."/>
            <person name="Liu B."/>
            <person name="Lagkouvardos I."/>
            <person name="Roy S."/>
            <person name="Zafar N."/>
            <person name="Bertelli C."/>
            <person name="Schilde C."/>
            <person name="Kianianmomeni A."/>
            <person name="Burglin T.R."/>
            <person name="Frech C."/>
            <person name="Turcotte B."/>
            <person name="Kopec K.O."/>
            <person name="Synnott J.M."/>
            <person name="Choo C."/>
            <person name="Paponov I."/>
            <person name="Finkler A."/>
            <person name="Soon Heng Tan C."/>
            <person name="Hutchins A.P."/>
            <person name="Weinmeier T."/>
            <person name="Rattei T."/>
            <person name="Chu J.S."/>
            <person name="Gimenez G."/>
            <person name="Irimia M."/>
            <person name="Rigden D.J."/>
            <person name="Fitzpatrick D.A."/>
            <person name="Lorenzo-Morales J."/>
            <person name="Bateman A."/>
            <person name="Chiu C.H."/>
            <person name="Tang P."/>
            <person name="Hegemann P."/>
            <person name="Fromm H."/>
            <person name="Raoult D."/>
            <person name="Greub G."/>
            <person name="Miranda-Saavedra D."/>
            <person name="Chen N."/>
            <person name="Nash P."/>
            <person name="Ginger M.L."/>
            <person name="Horn M."/>
            <person name="Schaap P."/>
            <person name="Caler L."/>
            <person name="Loftus B."/>
        </authorList>
    </citation>
    <scope>NUCLEOTIDE SEQUENCE [LARGE SCALE GENOMIC DNA]</scope>
    <source>
        <strain evidence="2 3">Neff</strain>
    </source>
</reference>
<dbReference type="AlphaFoldDB" id="L8HEQ3"/>
<evidence type="ECO:0000259" key="1">
    <source>
        <dbReference type="Pfam" id="PF13532"/>
    </source>
</evidence>
<sequence>MVRELEAVFKGKRYSFAEHWDQVIIGYRECERALFKFSPKNQHTIERLTDAIGSEVKLFPHVHVLDIHELTPRGTQDGEMKPHVDSVKFSGGVVAGLSLLSPCVFELHHEKSPARVHLLLEPGTFYIMQGDARYEWAHGIRKGAVSFKGRDITRTRRLSVMLRDFKEDDILQDHHMATTHNAPPTPPRQY</sequence>
<organism evidence="2 3">
    <name type="scientific">Acanthamoeba castellanii (strain ATCC 30010 / Neff)</name>
    <dbReference type="NCBI Taxonomy" id="1257118"/>
    <lineage>
        <taxon>Eukaryota</taxon>
        <taxon>Amoebozoa</taxon>
        <taxon>Discosea</taxon>
        <taxon>Longamoebia</taxon>
        <taxon>Centramoebida</taxon>
        <taxon>Acanthamoebidae</taxon>
        <taxon>Acanthamoeba</taxon>
    </lineage>
</organism>
<feature type="domain" description="Alpha-ketoglutarate-dependent dioxygenase AlkB-like" evidence="1">
    <location>
        <begin position="77"/>
        <end position="163"/>
    </location>
</feature>
<dbReference type="InterPro" id="IPR037151">
    <property type="entry name" value="AlkB-like_sf"/>
</dbReference>
<dbReference type="KEGG" id="acan:ACA1_072630"/>
<dbReference type="InterPro" id="IPR032870">
    <property type="entry name" value="ALKBH7-like"/>
</dbReference>
<protein>
    <submittedName>
        <fullName evidence="2">Alkylated dna repair protein alkb 7 family protein</fullName>
    </submittedName>
</protein>
<dbReference type="VEuPathDB" id="AmoebaDB:ACA1_072630"/>
<dbReference type="Gene3D" id="2.60.120.590">
    <property type="entry name" value="Alpha-ketoglutarate-dependent dioxygenase AlkB-like"/>
    <property type="match status" value="1"/>
</dbReference>
<dbReference type="GO" id="GO:0005759">
    <property type="term" value="C:mitochondrial matrix"/>
    <property type="evidence" value="ECO:0007669"/>
    <property type="project" value="TreeGrafter"/>
</dbReference>
<dbReference type="GO" id="GO:0006631">
    <property type="term" value="P:fatty acid metabolic process"/>
    <property type="evidence" value="ECO:0007669"/>
    <property type="project" value="TreeGrafter"/>
</dbReference>
<evidence type="ECO:0000313" key="3">
    <source>
        <dbReference type="Proteomes" id="UP000011083"/>
    </source>
</evidence>
<keyword evidence="3" id="KW-1185">Reference proteome</keyword>
<dbReference type="PANTHER" id="PTHR21052:SF0">
    <property type="entry name" value="ALPHA-KETOGLUTARATE-DEPENDENT DIOXYGENASE ALKB HOMOLOG 7, MITOCHONDRIAL"/>
    <property type="match status" value="1"/>
</dbReference>
<dbReference type="Proteomes" id="UP000011083">
    <property type="component" value="Unassembled WGS sequence"/>
</dbReference>
<dbReference type="PANTHER" id="PTHR21052">
    <property type="entry name" value="SPERMATOGENESIS ASSOCIATED 11-RELATED"/>
    <property type="match status" value="1"/>
</dbReference>
<dbReference type="GeneID" id="14924612"/>
<dbReference type="OrthoDB" id="28127at2759"/>
<name>L8HEQ3_ACACF</name>